<gene>
    <name evidence="2" type="ORF">QF035_010278</name>
</gene>
<dbReference type="Proteomes" id="UP001230328">
    <property type="component" value="Unassembled WGS sequence"/>
</dbReference>
<feature type="region of interest" description="Disordered" evidence="1">
    <location>
        <begin position="39"/>
        <end position="60"/>
    </location>
</feature>
<dbReference type="EMBL" id="JAUSZI010000002">
    <property type="protein sequence ID" value="MDQ1032696.1"/>
    <property type="molecule type" value="Genomic_DNA"/>
</dbReference>
<evidence type="ECO:0000256" key="1">
    <source>
        <dbReference type="SAM" id="MobiDB-lite"/>
    </source>
</evidence>
<organism evidence="2 3">
    <name type="scientific">Streptomyces umbrinus</name>
    <dbReference type="NCBI Taxonomy" id="67370"/>
    <lineage>
        <taxon>Bacteria</taxon>
        <taxon>Bacillati</taxon>
        <taxon>Actinomycetota</taxon>
        <taxon>Actinomycetes</taxon>
        <taxon>Kitasatosporales</taxon>
        <taxon>Streptomycetaceae</taxon>
        <taxon>Streptomyces</taxon>
        <taxon>Streptomyces phaeochromogenes group</taxon>
    </lineage>
</organism>
<feature type="region of interest" description="Disordered" evidence="1">
    <location>
        <begin position="1"/>
        <end position="20"/>
    </location>
</feature>
<evidence type="ECO:0000313" key="3">
    <source>
        <dbReference type="Proteomes" id="UP001230328"/>
    </source>
</evidence>
<name>A0ABU0TCK7_9ACTN</name>
<comment type="caution">
    <text evidence="2">The sequence shown here is derived from an EMBL/GenBank/DDBJ whole genome shotgun (WGS) entry which is preliminary data.</text>
</comment>
<proteinExistence type="predicted"/>
<keyword evidence="3" id="KW-1185">Reference proteome</keyword>
<feature type="compositionally biased region" description="Basic and acidic residues" evidence="1">
    <location>
        <begin position="1"/>
        <end position="11"/>
    </location>
</feature>
<reference evidence="2 3" key="1">
    <citation type="submission" date="2023-07" db="EMBL/GenBank/DDBJ databases">
        <title>Comparative genomics of wheat-associated soil bacteria to identify genetic determinants of phenazine resistance.</title>
        <authorList>
            <person name="Mouncey N."/>
        </authorList>
    </citation>
    <scope>NUCLEOTIDE SEQUENCE [LARGE SCALE GENOMIC DNA]</scope>
    <source>
        <strain evidence="2 3">V2I4</strain>
    </source>
</reference>
<evidence type="ECO:0000313" key="2">
    <source>
        <dbReference type="EMBL" id="MDQ1032696.1"/>
    </source>
</evidence>
<sequence length="60" mass="6031">MSRPNGRDNHKPAAPSPLSVIGGGYLATAAVRATAAVAPADHPVRSATEADHALAVQDDS</sequence>
<feature type="compositionally biased region" description="Basic and acidic residues" evidence="1">
    <location>
        <begin position="42"/>
        <end position="52"/>
    </location>
</feature>
<accession>A0ABU0TCK7</accession>
<dbReference type="RefSeq" id="WP_307529636.1">
    <property type="nucleotide sequence ID" value="NZ_JAUSZI010000002.1"/>
</dbReference>
<protein>
    <submittedName>
        <fullName evidence="2">Uncharacterized protein</fullName>
    </submittedName>
</protein>